<protein>
    <submittedName>
        <fullName evidence="2">Uncharacterized protein</fullName>
    </submittedName>
</protein>
<accession>A0A239IA60</accession>
<sequence>MPWWGWALLAWGALALALGLVLGRVIRTAEQRERGRGRADEEDEERPRAS</sequence>
<evidence type="ECO:0000256" key="1">
    <source>
        <dbReference type="SAM" id="MobiDB-lite"/>
    </source>
</evidence>
<evidence type="ECO:0000313" key="3">
    <source>
        <dbReference type="Proteomes" id="UP000198386"/>
    </source>
</evidence>
<dbReference type="Proteomes" id="UP000198386">
    <property type="component" value="Unassembled WGS sequence"/>
</dbReference>
<organism evidence="2 3">
    <name type="scientific">Geodermatophilus saharensis</name>
    <dbReference type="NCBI Taxonomy" id="1137994"/>
    <lineage>
        <taxon>Bacteria</taxon>
        <taxon>Bacillati</taxon>
        <taxon>Actinomycetota</taxon>
        <taxon>Actinomycetes</taxon>
        <taxon>Geodermatophilales</taxon>
        <taxon>Geodermatophilaceae</taxon>
        <taxon>Geodermatophilus</taxon>
    </lineage>
</organism>
<gene>
    <name evidence="2" type="ORF">SAMN04488107_4230</name>
</gene>
<reference evidence="3" key="1">
    <citation type="submission" date="2017-06" db="EMBL/GenBank/DDBJ databases">
        <authorList>
            <person name="Varghese N."/>
            <person name="Submissions S."/>
        </authorList>
    </citation>
    <scope>NUCLEOTIDE SEQUENCE [LARGE SCALE GENOMIC DNA]</scope>
    <source>
        <strain evidence="3">DSM 45423</strain>
    </source>
</reference>
<dbReference type="RefSeq" id="WP_176450123.1">
    <property type="nucleotide sequence ID" value="NZ_FZOH01000010.1"/>
</dbReference>
<feature type="region of interest" description="Disordered" evidence="1">
    <location>
        <begin position="31"/>
        <end position="50"/>
    </location>
</feature>
<dbReference type="AlphaFoldDB" id="A0A239IA60"/>
<name>A0A239IA60_9ACTN</name>
<dbReference type="EMBL" id="FZOH01000010">
    <property type="protein sequence ID" value="SNS89963.1"/>
    <property type="molecule type" value="Genomic_DNA"/>
</dbReference>
<proteinExistence type="predicted"/>
<keyword evidence="3" id="KW-1185">Reference proteome</keyword>
<evidence type="ECO:0000313" key="2">
    <source>
        <dbReference type="EMBL" id="SNS89963.1"/>
    </source>
</evidence>